<evidence type="ECO:0000313" key="3">
    <source>
        <dbReference type="Proteomes" id="UP000237350"/>
    </source>
</evidence>
<gene>
    <name evidence="2" type="ORF">AU468_11265</name>
</gene>
<keyword evidence="1" id="KW-0732">Signal</keyword>
<keyword evidence="3" id="KW-1185">Reference proteome</keyword>
<dbReference type="InterPro" id="IPR011990">
    <property type="entry name" value="TPR-like_helical_dom_sf"/>
</dbReference>
<evidence type="ECO:0000313" key="2">
    <source>
        <dbReference type="EMBL" id="POQ98964.1"/>
    </source>
</evidence>
<dbReference type="Gene3D" id="1.25.40.10">
    <property type="entry name" value="Tetratricopeptide repeat domain"/>
    <property type="match status" value="1"/>
</dbReference>
<sequence>MKRYPLVPVCAVITAALMISLFPGALAAQTSGWDGEFGEALEQIDAYHYVDDTDVVGALLEEELSRVWESTRRGELFWRKARYLVAVADLSLWQEKMERDEALALYDEAHTYAEMAAELFPDHAQPHFWLAATAGRRAQLRGIFNSLFQASTVRDHLVNALERDPELAEGYYVLGQVYRELPGWPISFGSNDGAVSLGRRAIDLYEEQREAGLVPVRYFDHYIELANSLWTRNNSSRKRERRWSRMAEAYQAAGTVLERGLAYEGTRSLKDQSDREEALALIRWVIGELSAVEDPRVRQRMDLAVARERLSSWE</sequence>
<dbReference type="EMBL" id="LPWH01000112">
    <property type="protein sequence ID" value="POQ98964.1"/>
    <property type="molecule type" value="Genomic_DNA"/>
</dbReference>
<organism evidence="2 3">
    <name type="scientific">Alkalispirochaeta sphaeroplastigenens</name>
    <dbReference type="NCBI Taxonomy" id="1187066"/>
    <lineage>
        <taxon>Bacteria</taxon>
        <taxon>Pseudomonadati</taxon>
        <taxon>Spirochaetota</taxon>
        <taxon>Spirochaetia</taxon>
        <taxon>Spirochaetales</taxon>
        <taxon>Spirochaetaceae</taxon>
        <taxon>Alkalispirochaeta</taxon>
    </lineage>
</organism>
<evidence type="ECO:0008006" key="4">
    <source>
        <dbReference type="Google" id="ProtNLM"/>
    </source>
</evidence>
<evidence type="ECO:0000256" key="1">
    <source>
        <dbReference type="SAM" id="SignalP"/>
    </source>
</evidence>
<dbReference type="AlphaFoldDB" id="A0A2S4JHD6"/>
<feature type="signal peptide" evidence="1">
    <location>
        <begin position="1"/>
        <end position="27"/>
    </location>
</feature>
<accession>A0A2S4JHD6</accession>
<protein>
    <recommendedName>
        <fullName evidence="4">Tetratricopeptide repeat protein</fullName>
    </recommendedName>
</protein>
<dbReference type="SUPFAM" id="SSF48452">
    <property type="entry name" value="TPR-like"/>
    <property type="match status" value="1"/>
</dbReference>
<proteinExistence type="predicted"/>
<comment type="caution">
    <text evidence="2">The sequence shown here is derived from an EMBL/GenBank/DDBJ whole genome shotgun (WGS) entry which is preliminary data.</text>
</comment>
<feature type="chain" id="PRO_5015764119" description="Tetratricopeptide repeat protein" evidence="1">
    <location>
        <begin position="28"/>
        <end position="314"/>
    </location>
</feature>
<name>A0A2S4JHD6_9SPIO</name>
<reference evidence="3" key="1">
    <citation type="submission" date="2015-12" db="EMBL/GenBank/DDBJ databases">
        <authorList>
            <person name="Lodha T.D."/>
            <person name="Chintalapati S."/>
            <person name="Chintalapati V.R."/>
            <person name="Sravanthi T."/>
        </authorList>
    </citation>
    <scope>NUCLEOTIDE SEQUENCE [LARGE SCALE GENOMIC DNA]</scope>
    <source>
        <strain evidence="3">JC133</strain>
    </source>
</reference>
<dbReference type="Proteomes" id="UP000237350">
    <property type="component" value="Unassembled WGS sequence"/>
</dbReference>